<feature type="domain" description="DHFR" evidence="9">
    <location>
        <begin position="8"/>
        <end position="167"/>
    </location>
</feature>
<dbReference type="InterPro" id="IPR001796">
    <property type="entry name" value="DHFR_dom"/>
</dbReference>
<dbReference type="PRINTS" id="PR00070">
    <property type="entry name" value="DHFR"/>
</dbReference>
<dbReference type="Pfam" id="PF00186">
    <property type="entry name" value="DHFR_1"/>
    <property type="match status" value="1"/>
</dbReference>
<dbReference type="InterPro" id="IPR012259">
    <property type="entry name" value="DHFR"/>
</dbReference>
<keyword evidence="4 7" id="KW-0554">One-carbon metabolism</keyword>
<dbReference type="UniPathway" id="UPA00077">
    <property type="reaction ID" value="UER00158"/>
</dbReference>
<accession>A0A7C9MNZ5</accession>
<dbReference type="GO" id="GO:0046655">
    <property type="term" value="P:folic acid metabolic process"/>
    <property type="evidence" value="ECO:0007669"/>
    <property type="project" value="TreeGrafter"/>
</dbReference>
<evidence type="ECO:0000313" key="10">
    <source>
        <dbReference type="EMBL" id="MYV05003.1"/>
    </source>
</evidence>
<dbReference type="GO" id="GO:0046654">
    <property type="term" value="P:tetrahydrofolate biosynthetic process"/>
    <property type="evidence" value="ECO:0007669"/>
    <property type="project" value="UniProtKB-UniPathway"/>
</dbReference>
<dbReference type="PIRSF" id="PIRSF000194">
    <property type="entry name" value="DHFR"/>
    <property type="match status" value="1"/>
</dbReference>
<organism evidence="10 11">
    <name type="scientific">Furfurilactobacillus rossiae</name>
    <dbReference type="NCBI Taxonomy" id="231049"/>
    <lineage>
        <taxon>Bacteria</taxon>
        <taxon>Bacillati</taxon>
        <taxon>Bacillota</taxon>
        <taxon>Bacilli</taxon>
        <taxon>Lactobacillales</taxon>
        <taxon>Lactobacillaceae</taxon>
        <taxon>Furfurilactobacillus</taxon>
    </lineage>
</organism>
<dbReference type="PANTHER" id="PTHR48069">
    <property type="entry name" value="DIHYDROFOLATE REDUCTASE"/>
    <property type="match status" value="1"/>
</dbReference>
<evidence type="ECO:0000256" key="4">
    <source>
        <dbReference type="ARBA" id="ARBA00022563"/>
    </source>
</evidence>
<evidence type="ECO:0000256" key="6">
    <source>
        <dbReference type="ARBA" id="ARBA00023002"/>
    </source>
</evidence>
<evidence type="ECO:0000256" key="8">
    <source>
        <dbReference type="RuleBase" id="RU004474"/>
    </source>
</evidence>
<dbReference type="InterPro" id="IPR017925">
    <property type="entry name" value="DHFR_CS"/>
</dbReference>
<evidence type="ECO:0000256" key="3">
    <source>
        <dbReference type="ARBA" id="ARBA00012856"/>
    </source>
</evidence>
<dbReference type="PROSITE" id="PS51330">
    <property type="entry name" value="DHFR_2"/>
    <property type="match status" value="1"/>
</dbReference>
<dbReference type="GO" id="GO:0006730">
    <property type="term" value="P:one-carbon metabolic process"/>
    <property type="evidence" value="ECO:0007669"/>
    <property type="project" value="UniProtKB-KW"/>
</dbReference>
<dbReference type="Proteomes" id="UP000480570">
    <property type="component" value="Unassembled WGS sequence"/>
</dbReference>
<comment type="similarity">
    <text evidence="2 7 8">Belongs to the dihydrofolate reductase family.</text>
</comment>
<evidence type="ECO:0000256" key="2">
    <source>
        <dbReference type="ARBA" id="ARBA00009539"/>
    </source>
</evidence>
<dbReference type="InterPro" id="IPR024072">
    <property type="entry name" value="DHFR-like_dom_sf"/>
</dbReference>
<dbReference type="EMBL" id="WEZT01000005">
    <property type="protein sequence ID" value="MYV05003.1"/>
    <property type="molecule type" value="Genomic_DNA"/>
</dbReference>
<keyword evidence="6 7" id="KW-0560">Oxidoreductase</keyword>
<dbReference type="GO" id="GO:0046452">
    <property type="term" value="P:dihydrofolate metabolic process"/>
    <property type="evidence" value="ECO:0007669"/>
    <property type="project" value="TreeGrafter"/>
</dbReference>
<gene>
    <name evidence="10" type="ORF">GB992_03790</name>
</gene>
<dbReference type="GO" id="GO:0004146">
    <property type="term" value="F:dihydrofolate reductase activity"/>
    <property type="evidence" value="ECO:0007669"/>
    <property type="project" value="UniProtKB-EC"/>
</dbReference>
<dbReference type="PROSITE" id="PS00075">
    <property type="entry name" value="DHFR_1"/>
    <property type="match status" value="1"/>
</dbReference>
<comment type="caution">
    <text evidence="10">The sequence shown here is derived from an EMBL/GenBank/DDBJ whole genome shotgun (WGS) entry which is preliminary data.</text>
</comment>
<dbReference type="EC" id="1.5.1.3" evidence="3 7"/>
<reference evidence="10 11" key="1">
    <citation type="journal article" date="2019" name="Appl. Environ. Microbiol.">
        <title>Genetic determinants of hydroxycinnamic acid metabolism in heterofermentative lactobacilli.</title>
        <authorList>
            <person name="Gaur G."/>
            <person name="Oh J.H."/>
            <person name="Filannino P."/>
            <person name="Gobbetti M."/>
            <person name="van Pijkeren J.P."/>
            <person name="Ganzle M.G."/>
        </authorList>
    </citation>
    <scope>NUCLEOTIDE SEQUENCE [LARGE SCALE GENOMIC DNA]</scope>
    <source>
        <strain evidence="10 11">FUA3583</strain>
    </source>
</reference>
<dbReference type="CDD" id="cd00209">
    <property type="entry name" value="DHFR"/>
    <property type="match status" value="1"/>
</dbReference>
<comment type="catalytic activity">
    <reaction evidence="7">
        <text>(6S)-5,6,7,8-tetrahydrofolate + NADP(+) = 7,8-dihydrofolate + NADPH + H(+)</text>
        <dbReference type="Rhea" id="RHEA:15009"/>
        <dbReference type="ChEBI" id="CHEBI:15378"/>
        <dbReference type="ChEBI" id="CHEBI:57451"/>
        <dbReference type="ChEBI" id="CHEBI:57453"/>
        <dbReference type="ChEBI" id="CHEBI:57783"/>
        <dbReference type="ChEBI" id="CHEBI:58349"/>
        <dbReference type="EC" id="1.5.1.3"/>
    </reaction>
</comment>
<sequence>MTGSDCVLLTLIWAEDQHHLIGRNGQLPWHLPADARYFRQQTTGNAVIMGKRTFESLGKPLPNRKNLVLSSTLPEQPGILLFPILAELANWITHHPDDQLFVIGGVRLYKELMSMADRLLVTKIDATFDGDTYMPAVNLDDWTLQSTETHEADDKNRWPYAFLTYVRRPHGVSK</sequence>
<evidence type="ECO:0000256" key="5">
    <source>
        <dbReference type="ARBA" id="ARBA00022857"/>
    </source>
</evidence>
<name>A0A7C9MNZ5_9LACO</name>
<dbReference type="SUPFAM" id="SSF53597">
    <property type="entry name" value="Dihydrofolate reductase-like"/>
    <property type="match status" value="1"/>
</dbReference>
<comment type="function">
    <text evidence="7">Key enzyme in folate metabolism. Catalyzes an essential reaction for de novo glycine and purine synthesis, and for DNA precursor synthesis.</text>
</comment>
<evidence type="ECO:0000313" key="11">
    <source>
        <dbReference type="Proteomes" id="UP000480570"/>
    </source>
</evidence>
<comment type="pathway">
    <text evidence="1 7">Cofactor biosynthesis; tetrahydrofolate biosynthesis; 5,6,7,8-tetrahydrofolate from 7,8-dihydrofolate: step 1/1.</text>
</comment>
<dbReference type="GO" id="GO:0005829">
    <property type="term" value="C:cytosol"/>
    <property type="evidence" value="ECO:0007669"/>
    <property type="project" value="TreeGrafter"/>
</dbReference>
<evidence type="ECO:0000256" key="7">
    <source>
        <dbReference type="PIRNR" id="PIRNR000194"/>
    </source>
</evidence>
<dbReference type="AlphaFoldDB" id="A0A7C9MNZ5"/>
<dbReference type="GO" id="GO:0050661">
    <property type="term" value="F:NADP binding"/>
    <property type="evidence" value="ECO:0007669"/>
    <property type="project" value="InterPro"/>
</dbReference>
<keyword evidence="5 7" id="KW-0521">NADP</keyword>
<dbReference type="Gene3D" id="3.40.430.10">
    <property type="entry name" value="Dihydrofolate Reductase, subunit A"/>
    <property type="match status" value="1"/>
</dbReference>
<proteinExistence type="inferred from homology"/>
<dbReference type="PANTHER" id="PTHR48069:SF3">
    <property type="entry name" value="DIHYDROFOLATE REDUCTASE"/>
    <property type="match status" value="1"/>
</dbReference>
<evidence type="ECO:0000259" key="9">
    <source>
        <dbReference type="PROSITE" id="PS51330"/>
    </source>
</evidence>
<evidence type="ECO:0000256" key="1">
    <source>
        <dbReference type="ARBA" id="ARBA00004903"/>
    </source>
</evidence>
<protein>
    <recommendedName>
        <fullName evidence="3 7">Dihydrofolate reductase</fullName>
        <ecNumber evidence="3 7">1.5.1.3</ecNumber>
    </recommendedName>
</protein>